<dbReference type="FunFam" id="3.90.1150.10:FF:000070">
    <property type="entry name" value="Putative cystathionine gamma-synthase"/>
    <property type="match status" value="1"/>
</dbReference>
<dbReference type="GO" id="GO:0019346">
    <property type="term" value="P:transsulfuration"/>
    <property type="evidence" value="ECO:0007669"/>
    <property type="project" value="InterPro"/>
</dbReference>
<dbReference type="PANTHER" id="PTHR11808">
    <property type="entry name" value="TRANS-SULFURATION ENZYME FAMILY MEMBER"/>
    <property type="match status" value="1"/>
</dbReference>
<keyword evidence="3 4" id="KW-0663">Pyridoxal phosphate</keyword>
<accession>A0A143YNR9</accession>
<dbReference type="Gene3D" id="3.40.640.10">
    <property type="entry name" value="Type I PLP-dependent aspartate aminotransferase-like (Major domain)"/>
    <property type="match status" value="1"/>
</dbReference>
<keyword evidence="6" id="KW-0808">Transferase</keyword>
<comment type="cofactor">
    <cofactor evidence="1 5">
        <name>pyridoxal 5'-phosphate</name>
        <dbReference type="ChEBI" id="CHEBI:597326"/>
    </cofactor>
</comment>
<dbReference type="GO" id="GO:0030170">
    <property type="term" value="F:pyridoxal phosphate binding"/>
    <property type="evidence" value="ECO:0007669"/>
    <property type="project" value="InterPro"/>
</dbReference>
<keyword evidence="7" id="KW-1185">Reference proteome</keyword>
<dbReference type="InterPro" id="IPR015421">
    <property type="entry name" value="PyrdxlP-dep_Trfase_major"/>
</dbReference>
<evidence type="ECO:0000313" key="7">
    <source>
        <dbReference type="Proteomes" id="UP000242754"/>
    </source>
</evidence>
<dbReference type="GO" id="GO:0016846">
    <property type="term" value="F:carbon-sulfur lyase activity"/>
    <property type="evidence" value="ECO:0007669"/>
    <property type="project" value="TreeGrafter"/>
</dbReference>
<name>A0A143YNR9_9LACT</name>
<organism evidence="6 7">
    <name type="scientific">Trichococcus palustris</name>
    <dbReference type="NCBI Taxonomy" id="140314"/>
    <lineage>
        <taxon>Bacteria</taxon>
        <taxon>Bacillati</taxon>
        <taxon>Bacillota</taxon>
        <taxon>Bacilli</taxon>
        <taxon>Lactobacillales</taxon>
        <taxon>Carnobacteriaceae</taxon>
        <taxon>Trichococcus</taxon>
    </lineage>
</organism>
<dbReference type="EMBL" id="FJNE01000004">
    <property type="protein sequence ID" value="CZQ93567.1"/>
    <property type="molecule type" value="Genomic_DNA"/>
</dbReference>
<reference evidence="6 7" key="1">
    <citation type="submission" date="2016-02" db="EMBL/GenBank/DDBJ databases">
        <authorList>
            <person name="Wen L."/>
            <person name="He K."/>
            <person name="Yang H."/>
        </authorList>
    </citation>
    <scope>NUCLEOTIDE SEQUENCE [LARGE SCALE GENOMIC DNA]</scope>
    <source>
        <strain evidence="6">Trichococcus palustris</strain>
    </source>
</reference>
<dbReference type="InterPro" id="IPR015422">
    <property type="entry name" value="PyrdxlP-dep_Trfase_small"/>
</dbReference>
<dbReference type="AlphaFoldDB" id="A0A143YNR9"/>
<dbReference type="RefSeq" id="WP_087033225.1">
    <property type="nucleotide sequence ID" value="NZ_FJNE01000004.1"/>
</dbReference>
<dbReference type="Proteomes" id="UP000242754">
    <property type="component" value="Unassembled WGS sequence"/>
</dbReference>
<dbReference type="PROSITE" id="PS00868">
    <property type="entry name" value="CYS_MET_METAB_PP"/>
    <property type="match status" value="1"/>
</dbReference>
<protein>
    <submittedName>
        <fullName evidence="6">Pyridoxal phosphate-dependent transferase</fullName>
    </submittedName>
</protein>
<evidence type="ECO:0000256" key="3">
    <source>
        <dbReference type="ARBA" id="ARBA00022898"/>
    </source>
</evidence>
<sequence>MTEFSQQTYLAQLGNRKDKLTGAVSAPIYLSTAFGHPGLGQSTGYDYTRTANPTRDILQEGLAVLENGTQAFATSSGMSAIQLAISIFPANSHFVTSRDLYGGSFRYFQDTERKGFYSFSYVDDPKEIEAAIQENTVAIFIETPTNPLMKETDIAAVAAVAKRHGCYVIVDNTFYTPLLQRPLELGADIVVHSATKYLGGHNDLLAGAVVTNDDALAEQLAFLLNTTGATLDAFDCWLLVRGLKTLPLRLKQHQANAKAVVAYLEQESSVKAVHYPGKGGMLSFTVQDKEQIPALLDSLKIFTFAESLGGVESLITYPTSQTHADIPAEVRESYGLTDDLLRISTGIEDADDLIADLRQAFATTAISVK</sequence>
<evidence type="ECO:0000313" key="6">
    <source>
        <dbReference type="EMBL" id="CZQ93567.1"/>
    </source>
</evidence>
<evidence type="ECO:0000256" key="5">
    <source>
        <dbReference type="RuleBase" id="RU362118"/>
    </source>
</evidence>
<evidence type="ECO:0000256" key="4">
    <source>
        <dbReference type="PIRSR" id="PIRSR001434-2"/>
    </source>
</evidence>
<dbReference type="Gene3D" id="3.90.1150.10">
    <property type="entry name" value="Aspartate Aminotransferase, domain 1"/>
    <property type="match status" value="2"/>
</dbReference>
<dbReference type="Pfam" id="PF01053">
    <property type="entry name" value="Cys_Met_Meta_PP"/>
    <property type="match status" value="1"/>
</dbReference>
<dbReference type="PANTHER" id="PTHR11808:SF90">
    <property type="entry name" value="CYSTATHIONINE GAMMA-SYNTHASE"/>
    <property type="match status" value="1"/>
</dbReference>
<proteinExistence type="inferred from homology"/>
<dbReference type="STRING" id="140314.SAMN04488076_10673"/>
<dbReference type="InterPro" id="IPR054542">
    <property type="entry name" value="Cys_met_metab_PP"/>
</dbReference>
<gene>
    <name evidence="6" type="ORF">Tpal_1651</name>
</gene>
<dbReference type="SUPFAM" id="SSF53383">
    <property type="entry name" value="PLP-dependent transferases"/>
    <property type="match status" value="1"/>
</dbReference>
<evidence type="ECO:0000256" key="1">
    <source>
        <dbReference type="ARBA" id="ARBA00001933"/>
    </source>
</evidence>
<dbReference type="CDD" id="cd00614">
    <property type="entry name" value="CGS_like"/>
    <property type="match status" value="1"/>
</dbReference>
<dbReference type="OrthoDB" id="9780685at2"/>
<comment type="similarity">
    <text evidence="2 5">Belongs to the trans-sulfuration enzymes family.</text>
</comment>
<dbReference type="FunFam" id="3.40.640.10:FF:000009">
    <property type="entry name" value="Cystathionine gamma-synthase homolog"/>
    <property type="match status" value="1"/>
</dbReference>
<dbReference type="PIRSF" id="PIRSF001434">
    <property type="entry name" value="CGS"/>
    <property type="match status" value="1"/>
</dbReference>
<evidence type="ECO:0000256" key="2">
    <source>
        <dbReference type="ARBA" id="ARBA00009077"/>
    </source>
</evidence>
<dbReference type="GO" id="GO:0005737">
    <property type="term" value="C:cytoplasm"/>
    <property type="evidence" value="ECO:0007669"/>
    <property type="project" value="TreeGrafter"/>
</dbReference>
<dbReference type="InterPro" id="IPR000277">
    <property type="entry name" value="Cys/Met-Metab_PyrdxlP-dep_enz"/>
</dbReference>
<feature type="modified residue" description="N6-(pyridoxal phosphate)lysine" evidence="4">
    <location>
        <position position="196"/>
    </location>
</feature>
<dbReference type="GO" id="GO:0016740">
    <property type="term" value="F:transferase activity"/>
    <property type="evidence" value="ECO:0007669"/>
    <property type="project" value="UniProtKB-KW"/>
</dbReference>
<dbReference type="InterPro" id="IPR015424">
    <property type="entry name" value="PyrdxlP-dep_Trfase"/>
</dbReference>